<evidence type="ECO:0008006" key="5">
    <source>
        <dbReference type="Google" id="ProtNLM"/>
    </source>
</evidence>
<protein>
    <recommendedName>
        <fullName evidence="5">Secreted protein</fullName>
    </recommendedName>
</protein>
<name>A0A9W6EB72_ASPNG</name>
<accession>A0A9W6EB72</accession>
<keyword evidence="2" id="KW-0732">Signal</keyword>
<comment type="caution">
    <text evidence="3">The sequence shown here is derived from an EMBL/GenBank/DDBJ whole genome shotgun (WGS) entry which is preliminary data.</text>
</comment>
<dbReference type="AlphaFoldDB" id="A0A9W6EB72"/>
<evidence type="ECO:0000313" key="4">
    <source>
        <dbReference type="Proteomes" id="UP001144191"/>
    </source>
</evidence>
<feature type="chain" id="PRO_5040794204" description="Secreted protein" evidence="2">
    <location>
        <begin position="19"/>
        <end position="139"/>
    </location>
</feature>
<evidence type="ECO:0000256" key="2">
    <source>
        <dbReference type="SAM" id="SignalP"/>
    </source>
</evidence>
<dbReference type="EMBL" id="BRPB01000053">
    <property type="protein sequence ID" value="GLA51713.1"/>
    <property type="molecule type" value="Genomic_DNA"/>
</dbReference>
<organism evidence="3 4">
    <name type="scientific">Aspergillus niger</name>
    <dbReference type="NCBI Taxonomy" id="5061"/>
    <lineage>
        <taxon>Eukaryota</taxon>
        <taxon>Fungi</taxon>
        <taxon>Dikarya</taxon>
        <taxon>Ascomycota</taxon>
        <taxon>Pezizomycotina</taxon>
        <taxon>Eurotiomycetes</taxon>
        <taxon>Eurotiomycetidae</taxon>
        <taxon>Eurotiales</taxon>
        <taxon>Aspergillaceae</taxon>
        <taxon>Aspergillus</taxon>
        <taxon>Aspergillus subgen. Circumdati</taxon>
    </lineage>
</organism>
<gene>
    <name evidence="3" type="ORF">AnigIFM63604_008326</name>
</gene>
<evidence type="ECO:0000256" key="1">
    <source>
        <dbReference type="SAM" id="MobiDB-lite"/>
    </source>
</evidence>
<dbReference type="Proteomes" id="UP001144191">
    <property type="component" value="Unassembled WGS sequence"/>
</dbReference>
<sequence length="139" mass="15158">MHTVGLACLVATANLSAATRVFAEARHPTSSVNLEKASSLCEMQPLRHQKIHQPSQEGERLGPRKIRNKNQLAGGSAVVTGESLSRQLSRFSDAPPVALICHWRMAAILARLVPDNTRTNRRDGISSSIAWEDHGETGR</sequence>
<reference evidence="3" key="1">
    <citation type="submission" date="2022-07" db="EMBL/GenBank/DDBJ databases">
        <title>Taxonomy of Aspergillus series Nigri: significant species reduction supported by multi-species coalescent approaches.</title>
        <authorList>
            <person name="Bian C."/>
            <person name="Kusuya Y."/>
            <person name="Sklenar F."/>
            <person name="D'hooge E."/>
            <person name="Yaguchi T."/>
            <person name="Takahashi H."/>
            <person name="Hubka V."/>
        </authorList>
    </citation>
    <scope>NUCLEOTIDE SEQUENCE</scope>
    <source>
        <strain evidence="3">IFM 63604</strain>
    </source>
</reference>
<feature type="signal peptide" evidence="2">
    <location>
        <begin position="1"/>
        <end position="18"/>
    </location>
</feature>
<evidence type="ECO:0000313" key="3">
    <source>
        <dbReference type="EMBL" id="GLA51713.1"/>
    </source>
</evidence>
<feature type="region of interest" description="Disordered" evidence="1">
    <location>
        <begin position="50"/>
        <end position="74"/>
    </location>
</feature>
<proteinExistence type="predicted"/>